<dbReference type="CDD" id="cd19411">
    <property type="entry name" value="MCP2201-like_sensor"/>
    <property type="match status" value="1"/>
</dbReference>
<dbReference type="PRINTS" id="PR00260">
    <property type="entry name" value="CHEMTRNSDUCR"/>
</dbReference>
<keyword evidence="3" id="KW-0807">Transducer</keyword>
<dbReference type="SMART" id="SM00304">
    <property type="entry name" value="HAMP"/>
    <property type="match status" value="1"/>
</dbReference>
<feature type="transmembrane region" description="Helical" evidence="4">
    <location>
        <begin position="191"/>
        <end position="212"/>
    </location>
</feature>
<dbReference type="SMART" id="SM00283">
    <property type="entry name" value="MA"/>
    <property type="match status" value="1"/>
</dbReference>
<evidence type="ECO:0000313" key="8">
    <source>
        <dbReference type="Proteomes" id="UP000887222"/>
    </source>
</evidence>
<dbReference type="Pfam" id="PF12729">
    <property type="entry name" value="4HB_MCP_1"/>
    <property type="match status" value="1"/>
</dbReference>
<comment type="similarity">
    <text evidence="2">Belongs to the methyl-accepting chemotaxis (MCP) protein family.</text>
</comment>
<feature type="domain" description="HAMP" evidence="6">
    <location>
        <begin position="212"/>
        <end position="264"/>
    </location>
</feature>
<sequence>MKLRDLKLGTRLGLGFGLVLLLMVALVAIALIYFQGIGRMTSDMIEKDWLKAEAAHTVNATVRANARRTMELFVVTEQAQRDRVLAKIEENKKTITDALTTLDRLVERADAKAILVRIREERAQYVKSFTQVSKLIAEDRRDEAGRMLIADTLPALDRLQESVKELSAVQTQVVQETGTAVRNNIASARNVMLALGVIAVIIGVVFAVRLTLGITRPLRNAVRVAETVAAGDLTSVIDVDSRDETGQLLQALKQMNGNLEQMVAKVRNGTDTIATASVQIAAGNLDLSSRTEQQAASLEETASSMEQLTSAVRQNADHAREANALAEAASRNAGEGSRAIGEVNATMSAINDSARKIADITSLIDGIAFQTNILALNAAVEAARAGEQGRGFAVVASEVRSLAQRAGAAAREIRQLIADSTGQCETGARQVEQAAATMAAIVDSVRRVTEIMGHISQASNEQSTGIEQVNIAIAQMDEVTQQNAALVEQAAAAAGALEDQASGLTQLVGAFRLEQRFLALPA</sequence>
<evidence type="ECO:0000256" key="4">
    <source>
        <dbReference type="SAM" id="Phobius"/>
    </source>
</evidence>
<dbReference type="InterPro" id="IPR004089">
    <property type="entry name" value="MCPsignal_dom"/>
</dbReference>
<dbReference type="PANTHER" id="PTHR43531:SF14">
    <property type="entry name" value="METHYL-ACCEPTING CHEMOTAXIS PROTEIN I-RELATED"/>
    <property type="match status" value="1"/>
</dbReference>
<keyword evidence="4" id="KW-1133">Transmembrane helix</keyword>
<dbReference type="InterPro" id="IPR047347">
    <property type="entry name" value="YvaQ-like_sensor"/>
</dbReference>
<dbReference type="Proteomes" id="UP000887222">
    <property type="component" value="Unassembled WGS sequence"/>
</dbReference>
<evidence type="ECO:0000256" key="1">
    <source>
        <dbReference type="ARBA" id="ARBA00022481"/>
    </source>
</evidence>
<dbReference type="CDD" id="cd06225">
    <property type="entry name" value="HAMP"/>
    <property type="match status" value="1"/>
</dbReference>
<gene>
    <name evidence="7" type="ORF">NCCP691_02240</name>
</gene>
<evidence type="ECO:0000256" key="3">
    <source>
        <dbReference type="PROSITE-ProRule" id="PRU00284"/>
    </source>
</evidence>
<dbReference type="RefSeq" id="WP_220806390.1">
    <property type="nucleotide sequence ID" value="NZ_BPMK01000001.1"/>
</dbReference>
<dbReference type="EMBL" id="BPMK01000001">
    <property type="protein sequence ID" value="GIZ50210.1"/>
    <property type="molecule type" value="Genomic_DNA"/>
</dbReference>
<organism evidence="7 8">
    <name type="scientific">Noviherbaspirillum aridicola</name>
    <dbReference type="NCBI Taxonomy" id="2849687"/>
    <lineage>
        <taxon>Bacteria</taxon>
        <taxon>Pseudomonadati</taxon>
        <taxon>Pseudomonadota</taxon>
        <taxon>Betaproteobacteria</taxon>
        <taxon>Burkholderiales</taxon>
        <taxon>Oxalobacteraceae</taxon>
        <taxon>Noviherbaspirillum</taxon>
    </lineage>
</organism>
<dbReference type="InterPro" id="IPR051310">
    <property type="entry name" value="MCP_chemotaxis"/>
</dbReference>
<dbReference type="PROSITE" id="PS50885">
    <property type="entry name" value="HAMP"/>
    <property type="match status" value="1"/>
</dbReference>
<accession>A0ABQ4PZF8</accession>
<dbReference type="SUPFAM" id="SSF58104">
    <property type="entry name" value="Methyl-accepting chemotaxis protein (MCP) signaling domain"/>
    <property type="match status" value="1"/>
</dbReference>
<comment type="caution">
    <text evidence="7">The sequence shown here is derived from an EMBL/GenBank/DDBJ whole genome shotgun (WGS) entry which is preliminary data.</text>
</comment>
<dbReference type="Gene3D" id="1.10.287.950">
    <property type="entry name" value="Methyl-accepting chemotaxis protein"/>
    <property type="match status" value="1"/>
</dbReference>
<dbReference type="InterPro" id="IPR004090">
    <property type="entry name" value="Chemotax_Me-accpt_rcpt"/>
</dbReference>
<keyword evidence="4" id="KW-0812">Transmembrane</keyword>
<evidence type="ECO:0000313" key="7">
    <source>
        <dbReference type="EMBL" id="GIZ50210.1"/>
    </source>
</evidence>
<keyword evidence="8" id="KW-1185">Reference proteome</keyword>
<feature type="transmembrane region" description="Helical" evidence="4">
    <location>
        <begin position="12"/>
        <end position="34"/>
    </location>
</feature>
<feature type="domain" description="Methyl-accepting transducer" evidence="5">
    <location>
        <begin position="269"/>
        <end position="498"/>
    </location>
</feature>
<dbReference type="Pfam" id="PF00015">
    <property type="entry name" value="MCPsignal"/>
    <property type="match status" value="1"/>
</dbReference>
<evidence type="ECO:0000256" key="2">
    <source>
        <dbReference type="ARBA" id="ARBA00029447"/>
    </source>
</evidence>
<dbReference type="InterPro" id="IPR024478">
    <property type="entry name" value="HlyB_4HB_MCP"/>
</dbReference>
<dbReference type="InterPro" id="IPR003660">
    <property type="entry name" value="HAMP_dom"/>
</dbReference>
<keyword evidence="4" id="KW-0472">Membrane</keyword>
<name>A0ABQ4PZF8_9BURK</name>
<dbReference type="CDD" id="cd11386">
    <property type="entry name" value="MCP_signal"/>
    <property type="match status" value="1"/>
</dbReference>
<evidence type="ECO:0000259" key="6">
    <source>
        <dbReference type="PROSITE" id="PS50885"/>
    </source>
</evidence>
<dbReference type="PROSITE" id="PS50111">
    <property type="entry name" value="CHEMOTAXIS_TRANSDUC_2"/>
    <property type="match status" value="1"/>
</dbReference>
<protein>
    <submittedName>
        <fullName evidence="7">Methyl-accepting chemotaxis protein</fullName>
    </submittedName>
</protein>
<keyword evidence="1" id="KW-0488">Methylation</keyword>
<reference evidence="7 8" key="1">
    <citation type="journal article" date="2022" name="Int. J. Syst. Evol. Microbiol.">
        <title>Noviherbaspirillum aridicola sp. nov., isolated from an arid soil in Pakistan.</title>
        <authorList>
            <person name="Khan I.U."/>
            <person name="Saqib M."/>
            <person name="Amin A."/>
            <person name="Hussain F."/>
            <person name="Li L."/>
            <person name="Liu Y.H."/>
            <person name="Fang B.Z."/>
            <person name="Ahmed I."/>
            <person name="Li W.J."/>
        </authorList>
    </citation>
    <scope>NUCLEOTIDE SEQUENCE [LARGE SCALE GENOMIC DNA]</scope>
    <source>
        <strain evidence="7 8">NCCP-691</strain>
    </source>
</reference>
<dbReference type="Gene3D" id="6.10.340.10">
    <property type="match status" value="1"/>
</dbReference>
<proteinExistence type="inferred from homology"/>
<dbReference type="PANTHER" id="PTHR43531">
    <property type="entry name" value="PROTEIN ICFG"/>
    <property type="match status" value="1"/>
</dbReference>
<evidence type="ECO:0000259" key="5">
    <source>
        <dbReference type="PROSITE" id="PS50111"/>
    </source>
</evidence>
<dbReference type="Pfam" id="PF00672">
    <property type="entry name" value="HAMP"/>
    <property type="match status" value="1"/>
</dbReference>